<feature type="compositionally biased region" description="Polar residues" evidence="1">
    <location>
        <begin position="10"/>
        <end position="22"/>
    </location>
</feature>
<accession>A0A5B7EPE4</accession>
<sequence length="145" mass="16086">MQRLLAISSRPRTLTTTSDSQASLTTVPQSACPRHQLKAVSSNVRGLRTNFADLYHNCAQRHNADIVVVTKTGLNSEVDPTYGRMLGFTHWARKDSQERAGGGVAVCFWEGMQAQQLDTDMPPLMEVMYFRVMLADRSGLLLCAL</sequence>
<dbReference type="InterPro" id="IPR036691">
    <property type="entry name" value="Endo/exonu/phosph_ase_sf"/>
</dbReference>
<feature type="region of interest" description="Disordered" evidence="1">
    <location>
        <begin position="1"/>
        <end position="22"/>
    </location>
</feature>
<dbReference type="Gene3D" id="3.60.10.10">
    <property type="entry name" value="Endonuclease/exonuclease/phosphatase"/>
    <property type="match status" value="1"/>
</dbReference>
<gene>
    <name evidence="2" type="ORF">E2C01_028695</name>
</gene>
<evidence type="ECO:0000313" key="2">
    <source>
        <dbReference type="EMBL" id="MPC35275.1"/>
    </source>
</evidence>
<evidence type="ECO:0008006" key="4">
    <source>
        <dbReference type="Google" id="ProtNLM"/>
    </source>
</evidence>
<protein>
    <recommendedName>
        <fullName evidence="4">Endonuclease/exonuclease/phosphatase domain-containing protein</fullName>
    </recommendedName>
</protein>
<proteinExistence type="predicted"/>
<keyword evidence="3" id="KW-1185">Reference proteome</keyword>
<dbReference type="EMBL" id="VSRR010003236">
    <property type="protein sequence ID" value="MPC35275.1"/>
    <property type="molecule type" value="Genomic_DNA"/>
</dbReference>
<dbReference type="OrthoDB" id="6367126at2759"/>
<comment type="caution">
    <text evidence="2">The sequence shown here is derived from an EMBL/GenBank/DDBJ whole genome shotgun (WGS) entry which is preliminary data.</text>
</comment>
<dbReference type="Proteomes" id="UP000324222">
    <property type="component" value="Unassembled WGS sequence"/>
</dbReference>
<evidence type="ECO:0000313" key="3">
    <source>
        <dbReference type="Proteomes" id="UP000324222"/>
    </source>
</evidence>
<organism evidence="2 3">
    <name type="scientific">Portunus trituberculatus</name>
    <name type="common">Swimming crab</name>
    <name type="synonym">Neptunus trituberculatus</name>
    <dbReference type="NCBI Taxonomy" id="210409"/>
    <lineage>
        <taxon>Eukaryota</taxon>
        <taxon>Metazoa</taxon>
        <taxon>Ecdysozoa</taxon>
        <taxon>Arthropoda</taxon>
        <taxon>Crustacea</taxon>
        <taxon>Multicrustacea</taxon>
        <taxon>Malacostraca</taxon>
        <taxon>Eumalacostraca</taxon>
        <taxon>Eucarida</taxon>
        <taxon>Decapoda</taxon>
        <taxon>Pleocyemata</taxon>
        <taxon>Brachyura</taxon>
        <taxon>Eubrachyura</taxon>
        <taxon>Portunoidea</taxon>
        <taxon>Portunidae</taxon>
        <taxon>Portuninae</taxon>
        <taxon>Portunus</taxon>
    </lineage>
</organism>
<dbReference type="AlphaFoldDB" id="A0A5B7EPE4"/>
<reference evidence="2 3" key="1">
    <citation type="submission" date="2019-05" db="EMBL/GenBank/DDBJ databases">
        <title>Another draft genome of Portunus trituberculatus and its Hox gene families provides insights of decapod evolution.</title>
        <authorList>
            <person name="Jeong J.-H."/>
            <person name="Song I."/>
            <person name="Kim S."/>
            <person name="Choi T."/>
            <person name="Kim D."/>
            <person name="Ryu S."/>
            <person name="Kim W."/>
        </authorList>
    </citation>
    <scope>NUCLEOTIDE SEQUENCE [LARGE SCALE GENOMIC DNA]</scope>
    <source>
        <tissue evidence="2">Muscle</tissue>
    </source>
</reference>
<evidence type="ECO:0000256" key="1">
    <source>
        <dbReference type="SAM" id="MobiDB-lite"/>
    </source>
</evidence>
<name>A0A5B7EPE4_PORTR</name>